<dbReference type="Proteomes" id="UP000010433">
    <property type="component" value="Unassembled WGS sequence"/>
</dbReference>
<evidence type="ECO:0000313" key="3">
    <source>
        <dbReference type="Proteomes" id="UP000010433"/>
    </source>
</evidence>
<comment type="caution">
    <text evidence="2">The sequence shown here is derived from an EMBL/GenBank/DDBJ whole genome shotgun (WGS) entry which is preliminary data.</text>
</comment>
<sequence length="62" mass="7273">MQAPYKGQKASNVVRLLFYWNMSSFSFTIIEFSLDISFRVVSSTPLLFSRREREGITYNELT</sequence>
<gene>
    <name evidence="2" type="ORF">HMPREF9151_01217</name>
</gene>
<protein>
    <submittedName>
        <fullName evidence="2">Uncharacterized protein</fullName>
    </submittedName>
</protein>
<feature type="transmembrane region" description="Helical" evidence="1">
    <location>
        <begin position="18"/>
        <end position="41"/>
    </location>
</feature>
<keyword evidence="1" id="KW-0812">Transmembrane</keyword>
<dbReference type="AlphaFoldDB" id="L1NBF3"/>
<name>L1NBF3_9BACT</name>
<accession>L1NBF3</accession>
<proteinExistence type="predicted"/>
<dbReference type="HOGENOM" id="CLU_2900489_0_0_10"/>
<reference evidence="2 3" key="1">
    <citation type="submission" date="2012-05" db="EMBL/GenBank/DDBJ databases">
        <authorList>
            <person name="Weinstock G."/>
            <person name="Sodergren E."/>
            <person name="Lobos E.A."/>
            <person name="Fulton L."/>
            <person name="Fulton R."/>
            <person name="Courtney L."/>
            <person name="Fronick C."/>
            <person name="O'Laughlin M."/>
            <person name="Godfrey J."/>
            <person name="Wilson R.M."/>
            <person name="Miner T."/>
            <person name="Farmer C."/>
            <person name="Delehaunty K."/>
            <person name="Cordes M."/>
            <person name="Minx P."/>
            <person name="Tomlinson C."/>
            <person name="Chen J."/>
            <person name="Wollam A."/>
            <person name="Pepin K.H."/>
            <person name="Bhonagiri V."/>
            <person name="Zhang X."/>
            <person name="Suruliraj S."/>
            <person name="Warren W."/>
            <person name="Mitreva M."/>
            <person name="Mardis E.R."/>
            <person name="Wilson R.K."/>
        </authorList>
    </citation>
    <scope>NUCLEOTIDE SEQUENCE [LARGE SCALE GENOMIC DNA]</scope>
    <source>
        <strain evidence="2 3">F0055</strain>
    </source>
</reference>
<evidence type="ECO:0000256" key="1">
    <source>
        <dbReference type="SAM" id="Phobius"/>
    </source>
</evidence>
<evidence type="ECO:0000313" key="2">
    <source>
        <dbReference type="EMBL" id="EKY00537.1"/>
    </source>
</evidence>
<keyword evidence="1" id="KW-1133">Transmembrane helix</keyword>
<keyword evidence="3" id="KW-1185">Reference proteome</keyword>
<keyword evidence="1" id="KW-0472">Membrane</keyword>
<dbReference type="EMBL" id="AMEP01000085">
    <property type="protein sequence ID" value="EKY00537.1"/>
    <property type="molecule type" value="Genomic_DNA"/>
</dbReference>
<organism evidence="2 3">
    <name type="scientific">Hoylesella saccharolytica F0055</name>
    <dbReference type="NCBI Taxonomy" id="1127699"/>
    <lineage>
        <taxon>Bacteria</taxon>
        <taxon>Pseudomonadati</taxon>
        <taxon>Bacteroidota</taxon>
        <taxon>Bacteroidia</taxon>
        <taxon>Bacteroidales</taxon>
        <taxon>Prevotellaceae</taxon>
        <taxon>Hoylesella</taxon>
    </lineage>
</organism>